<proteinExistence type="predicted"/>
<comment type="caution">
    <text evidence="4">The sequence shown here is derived from an EMBL/GenBank/DDBJ whole genome shotgun (WGS) entry which is preliminary data.</text>
</comment>
<feature type="compositionally biased region" description="Basic and acidic residues" evidence="1">
    <location>
        <begin position="987"/>
        <end position="1002"/>
    </location>
</feature>
<feature type="transmembrane region" description="Helical" evidence="2">
    <location>
        <begin position="110"/>
        <end position="129"/>
    </location>
</feature>
<organism evidence="4 5">
    <name type="scientific">Vibrio jasicida</name>
    <dbReference type="NCBI Taxonomy" id="766224"/>
    <lineage>
        <taxon>Bacteria</taxon>
        <taxon>Pseudomonadati</taxon>
        <taxon>Pseudomonadota</taxon>
        <taxon>Gammaproteobacteria</taxon>
        <taxon>Vibrionales</taxon>
        <taxon>Vibrionaceae</taxon>
        <taxon>Vibrio</taxon>
    </lineage>
</organism>
<dbReference type="RefSeq" id="WP_409588117.1">
    <property type="nucleotide sequence ID" value="NZ_CAKMTZ010000002.1"/>
</dbReference>
<keyword evidence="2" id="KW-0472">Membrane</keyword>
<name>A0AAU9R0I7_9VIBR</name>
<feature type="region of interest" description="Disordered" evidence="1">
    <location>
        <begin position="987"/>
        <end position="1065"/>
    </location>
</feature>
<dbReference type="Proteomes" id="UP001295462">
    <property type="component" value="Unassembled WGS sequence"/>
</dbReference>
<keyword evidence="2" id="KW-1133">Transmembrane helix</keyword>
<feature type="compositionally biased region" description="Acidic residues" evidence="1">
    <location>
        <begin position="1029"/>
        <end position="1041"/>
    </location>
</feature>
<evidence type="ECO:0000256" key="1">
    <source>
        <dbReference type="SAM" id="MobiDB-lite"/>
    </source>
</evidence>
<dbReference type="AlphaFoldDB" id="A0AAU9R0I7"/>
<reference evidence="4" key="1">
    <citation type="submission" date="2022-01" db="EMBL/GenBank/DDBJ databases">
        <authorList>
            <person name="Lagorce A."/>
        </authorList>
    </citation>
    <scope>NUCLEOTIDE SEQUENCE</scope>
    <source>
        <strain evidence="4">Th15_F1_A12</strain>
    </source>
</reference>
<feature type="transmembrane region" description="Helical" evidence="2">
    <location>
        <begin position="820"/>
        <end position="846"/>
    </location>
</feature>
<accession>A0AAU9R0I7</accession>
<dbReference type="EMBL" id="CAKMUD010000149">
    <property type="protein sequence ID" value="CAH1603949.1"/>
    <property type="molecule type" value="Genomic_DNA"/>
</dbReference>
<feature type="compositionally biased region" description="Basic and acidic residues" evidence="1">
    <location>
        <begin position="1011"/>
        <end position="1028"/>
    </location>
</feature>
<feature type="compositionally biased region" description="Basic and acidic residues" evidence="1">
    <location>
        <begin position="1042"/>
        <end position="1062"/>
    </location>
</feature>
<feature type="chain" id="PRO_5043885757" evidence="3">
    <location>
        <begin position="19"/>
        <end position="1102"/>
    </location>
</feature>
<evidence type="ECO:0000256" key="2">
    <source>
        <dbReference type="SAM" id="Phobius"/>
    </source>
</evidence>
<keyword evidence="2" id="KW-0812">Transmembrane</keyword>
<sequence>MNKFLTIVLLLFSMSAFANDTNEPQCLDAKQLSSKMNNFNEADIPNADKSKACGSFLGQTDRILVSGLESIATKSDVRKWEKELTNLGNIAEKTINAMRDENTMTTWMHSYIYVTQWTVIFFVLTITIGTCYHKELLPKSILAIGGSIYVAFVSYNYGSFYTGLVILVTSFSNFIVWNAGDHESISDLSNHNYSDVGEALTTNALDLASSIHRVEAINQVTALEAFDDLWSSHVEIDKTLYANGFDISEPTISEFKQYHKHCKQRDYVEVDDKFNLHITNLNWSSLSNKAMFYSGGKDTKHYNCDEGYYGKKSLALLVQSTVPTLIDRYIDNNMSDNLGEELTLADRVKKMFDSESGTLKLLIEQAEDVASGDPEMFETQILMGEEASIEAADTGTSFRNTASYQELLSYYKTKMGTTHDYVEVDGLDPYQMVGYFGIVATHFAFTELFNESGIYDSIVTDKRKMGYHFLQPYIKETINFALEYNCSTTLASTYEDRVKFAEYFNGLDQDKKLKHQSPFSEMNDTHCYRFYDNGDIEAGGDGKDNEAFRKMIEHRFNALNVLFDARTQASLQLILENEDLTDEIVLKGLNSISTNVSDSMNSHIIMTDAQQKLRSALQVIQDAYIFESNVNYDVTRPAYYYNFKRFSDGNDIQQKAIDKNLNKYDLSPFFEHTTTEYVKNAEDITRSKEGSIAKMARFECPVVENGKCKANLLQLNSAAFNMLLEQTLYLTAIEKGAAAASSICSTGEKAIEESAGPVFGKARYANLAGVAACGTAYVLDGMSQVFVVPYQIASGMMTFVMFAMKLLPSVIDLVRHYLPYLVYVVATLILTAAFIFDVFVSFWRFIFSNHTAQDFDEFMSLKITTAIFYSMFIATFALFITLYVVMMILTSSIGGASYDIVFYGYLGVLVEATLRSFISFGLLAYLTYASIFVLPKRIFNQMGEFFNAKGLSFSDETSSFAQSFIVGFGFGAGAKLKSMSGSLDKKINDIGKSENKDGKETPPKGNGGNDKGGKPNSDSDIKTDIVDKDSDDLDNSDESDSSDDKSTNEDSKNESGKDKLEEWKDDVDEFNKNRTKTTVNKTGEEAIKDALNDHYDFKNNNK</sequence>
<feature type="signal peptide" evidence="3">
    <location>
        <begin position="1"/>
        <end position="18"/>
    </location>
</feature>
<evidence type="ECO:0000313" key="4">
    <source>
        <dbReference type="EMBL" id="CAH1603949.1"/>
    </source>
</evidence>
<feature type="transmembrane region" description="Helical" evidence="2">
    <location>
        <begin position="788"/>
        <end position="808"/>
    </location>
</feature>
<evidence type="ECO:0000313" key="5">
    <source>
        <dbReference type="Proteomes" id="UP001295462"/>
    </source>
</evidence>
<keyword evidence="3" id="KW-0732">Signal</keyword>
<feature type="transmembrane region" description="Helical" evidence="2">
    <location>
        <begin position="901"/>
        <end position="926"/>
    </location>
</feature>
<evidence type="ECO:0000256" key="3">
    <source>
        <dbReference type="SAM" id="SignalP"/>
    </source>
</evidence>
<feature type="transmembrane region" description="Helical" evidence="2">
    <location>
        <begin position="866"/>
        <end position="889"/>
    </location>
</feature>
<protein>
    <submittedName>
        <fullName evidence="4">Uncharacterized protein</fullName>
    </submittedName>
</protein>
<gene>
    <name evidence="4" type="ORF">THF1A12_90053</name>
</gene>